<dbReference type="InterPro" id="IPR009922">
    <property type="entry name" value="DUF1457"/>
</dbReference>
<dbReference type="PIRSF" id="PIRSF031878">
    <property type="entry name" value="UCP031878"/>
    <property type="match status" value="1"/>
</dbReference>
<dbReference type="EMBL" id="CP039690">
    <property type="protein sequence ID" value="QCI62804.1"/>
    <property type="molecule type" value="Genomic_DNA"/>
</dbReference>
<name>A0A4D7ANQ7_9HYPH</name>
<dbReference type="KEGG" id="pstg:E8M01_00230"/>
<dbReference type="Proteomes" id="UP000298781">
    <property type="component" value="Chromosome"/>
</dbReference>
<protein>
    <submittedName>
        <fullName evidence="1">PAS domain-containing protein</fullName>
    </submittedName>
</protein>
<gene>
    <name evidence="1" type="ORF">E8M01_00230</name>
</gene>
<keyword evidence="2" id="KW-1185">Reference proteome</keyword>
<evidence type="ECO:0000313" key="1">
    <source>
        <dbReference type="EMBL" id="QCI62804.1"/>
    </source>
</evidence>
<proteinExistence type="predicted"/>
<reference evidence="1 2" key="1">
    <citation type="submission" date="2019-04" db="EMBL/GenBank/DDBJ databases">
        <title>Phreatobacter aquaticus sp. nov.</title>
        <authorList>
            <person name="Choi A."/>
        </authorList>
    </citation>
    <scope>NUCLEOTIDE SEQUENCE [LARGE SCALE GENOMIC DNA]</scope>
    <source>
        <strain evidence="1 2">KCTC 52518</strain>
    </source>
</reference>
<dbReference type="RefSeq" id="WP_136958267.1">
    <property type="nucleotide sequence ID" value="NZ_CP039690.1"/>
</dbReference>
<dbReference type="Pfam" id="PF07310">
    <property type="entry name" value="PAS_5"/>
    <property type="match status" value="1"/>
</dbReference>
<evidence type="ECO:0000313" key="2">
    <source>
        <dbReference type="Proteomes" id="UP000298781"/>
    </source>
</evidence>
<sequence>MRHAASRTLFNYWDGLRAGGIAPDRADIEPRGIAGILGDTFILETDRLGVVPYRLAGSRVCAIFGQEMKGLPFLGHFTGQDRARVAQGLADANAAPTGLLIAAEGISAAGQTVPLELVVLPLAHRGRIGARMVGVISMLESPYWIGRDEITELKVVHVKLIWPNWQDQQPAQPRVAIANAASSAISAVFPSRPALRVIEGGRMA</sequence>
<accession>A0A4D7ANQ7</accession>
<organism evidence="1 2">
    <name type="scientific">Phreatobacter stygius</name>
    <dbReference type="NCBI Taxonomy" id="1940610"/>
    <lineage>
        <taxon>Bacteria</taxon>
        <taxon>Pseudomonadati</taxon>
        <taxon>Pseudomonadota</taxon>
        <taxon>Alphaproteobacteria</taxon>
        <taxon>Hyphomicrobiales</taxon>
        <taxon>Phreatobacteraceae</taxon>
        <taxon>Phreatobacter</taxon>
    </lineage>
</organism>
<dbReference type="AlphaFoldDB" id="A0A4D7ANQ7"/>
<dbReference type="OrthoDB" id="8480244at2"/>